<dbReference type="GO" id="GO:0047936">
    <property type="term" value="F:glucose 1-dehydrogenase [NAD(P)+] activity"/>
    <property type="evidence" value="ECO:0007669"/>
    <property type="project" value="UniProtKB-EC"/>
</dbReference>
<evidence type="ECO:0000313" key="2">
    <source>
        <dbReference type="EMBL" id="SLM11781.1"/>
    </source>
</evidence>
<dbReference type="FunFam" id="3.40.50.720:FF:000084">
    <property type="entry name" value="Short-chain dehydrogenase reductase"/>
    <property type="match status" value="1"/>
</dbReference>
<dbReference type="InterPro" id="IPR020904">
    <property type="entry name" value="Sc_DH/Rdtase_CS"/>
</dbReference>
<sequence>MSAEQYSPPNEAPKRKIYEVLKGQKALVTGASKGLGAGIAAALAEAGCDVLVNYASDRKGAEETAAVVEKFGRKAHIFKADVSKEEEVLAMFGEMKRIFGRIDILINNSGIQVNAPFHEMTLDQWNKVIGINLTGQFLCAREAVKAFMKQGINPEISCSMGKILHISSVHDVIPWAGHVNYAAAKGGIMLLMKSIAQEVASLKIRVNSLSPGAIRTPMNVEKLVSPEEYKRILLDHIPVKRIGEPEDVGRAAVWLVSDDSDYVHGATLYIDGGMTLYPEFASGG</sequence>
<dbReference type="PANTHER" id="PTHR42879:SF2">
    <property type="entry name" value="3-OXOACYL-[ACYL-CARRIER-PROTEIN] REDUCTASE FABG"/>
    <property type="match status" value="1"/>
</dbReference>
<dbReference type="PRINTS" id="PR00080">
    <property type="entry name" value="SDRFAMILY"/>
</dbReference>
<dbReference type="NCBIfam" id="NF005559">
    <property type="entry name" value="PRK07231.1"/>
    <property type="match status" value="1"/>
</dbReference>
<dbReference type="PRINTS" id="PR00081">
    <property type="entry name" value="GDHRDH"/>
</dbReference>
<gene>
    <name evidence="2" type="primary">gdh</name>
    <name evidence="2" type="ORF">SPIROBIBN47_210070</name>
</gene>
<dbReference type="EMBL" id="FWDM01000014">
    <property type="protein sequence ID" value="SLM11781.1"/>
    <property type="molecule type" value="Genomic_DNA"/>
</dbReference>
<organism evidence="2">
    <name type="scientific">uncultured spirochete</name>
    <dbReference type="NCBI Taxonomy" id="156406"/>
    <lineage>
        <taxon>Bacteria</taxon>
        <taxon>Pseudomonadati</taxon>
        <taxon>Spirochaetota</taxon>
        <taxon>Spirochaetia</taxon>
        <taxon>Spirochaetales</taxon>
        <taxon>environmental samples</taxon>
    </lineage>
</organism>
<keyword evidence="2" id="KW-0560">Oxidoreductase</keyword>
<accession>A0A3P3XH87</accession>
<dbReference type="EC" id="1.1.1.47" evidence="2"/>
<dbReference type="InterPro" id="IPR002347">
    <property type="entry name" value="SDR_fam"/>
</dbReference>
<dbReference type="InterPro" id="IPR050259">
    <property type="entry name" value="SDR"/>
</dbReference>
<dbReference type="Pfam" id="PF13561">
    <property type="entry name" value="adh_short_C2"/>
    <property type="match status" value="1"/>
</dbReference>
<dbReference type="AlphaFoldDB" id="A0A3P3XH87"/>
<evidence type="ECO:0000256" key="1">
    <source>
        <dbReference type="ARBA" id="ARBA00006484"/>
    </source>
</evidence>
<dbReference type="GO" id="GO:0032787">
    <property type="term" value="P:monocarboxylic acid metabolic process"/>
    <property type="evidence" value="ECO:0007669"/>
    <property type="project" value="UniProtKB-ARBA"/>
</dbReference>
<comment type="similarity">
    <text evidence="1">Belongs to the short-chain dehydrogenases/reductases (SDR) family.</text>
</comment>
<protein>
    <submittedName>
        <fullName evidence="2">Glucose 1-dehydrogenase</fullName>
        <ecNumber evidence="2">1.1.1.47</ecNumber>
    </submittedName>
</protein>
<dbReference type="PROSITE" id="PS00061">
    <property type="entry name" value="ADH_SHORT"/>
    <property type="match status" value="1"/>
</dbReference>
<dbReference type="InterPro" id="IPR036291">
    <property type="entry name" value="NAD(P)-bd_dom_sf"/>
</dbReference>
<proteinExistence type="inferred from homology"/>
<dbReference type="PANTHER" id="PTHR42879">
    <property type="entry name" value="3-OXOACYL-(ACYL-CARRIER-PROTEIN) REDUCTASE"/>
    <property type="match status" value="1"/>
</dbReference>
<dbReference type="Gene3D" id="3.40.50.720">
    <property type="entry name" value="NAD(P)-binding Rossmann-like Domain"/>
    <property type="match status" value="1"/>
</dbReference>
<name>A0A3P3XH87_9SPIR</name>
<dbReference type="SUPFAM" id="SSF51735">
    <property type="entry name" value="NAD(P)-binding Rossmann-fold domains"/>
    <property type="match status" value="1"/>
</dbReference>
<reference evidence="2" key="1">
    <citation type="submission" date="2017-02" db="EMBL/GenBank/DDBJ databases">
        <authorList>
            <person name="Regsiter A."/>
            <person name="William W."/>
        </authorList>
    </citation>
    <scope>NUCLEOTIDE SEQUENCE</scope>
    <source>
        <strain evidence="2">Bib</strain>
    </source>
</reference>